<evidence type="ECO:0000256" key="4">
    <source>
        <dbReference type="ARBA" id="ARBA00022801"/>
    </source>
</evidence>
<dbReference type="PANTHER" id="PTHR12318:SF0">
    <property type="entry name" value="ACYL-COENZYME A DIPHOSPHATASE NUDT19"/>
    <property type="match status" value="1"/>
</dbReference>
<feature type="domain" description="Nudix hydrolase" evidence="7">
    <location>
        <begin position="35"/>
        <end position="192"/>
    </location>
</feature>
<evidence type="ECO:0000256" key="3">
    <source>
        <dbReference type="ARBA" id="ARBA00022723"/>
    </source>
</evidence>
<keyword evidence="5" id="KW-0460">Magnesium</keyword>
<dbReference type="RefSeq" id="WP_239677327.1">
    <property type="nucleotide sequence ID" value="NZ_CP070499.1"/>
</dbReference>
<keyword evidence="4" id="KW-0378">Hydrolase</keyword>
<proteinExistence type="predicted"/>
<dbReference type="InterPro" id="IPR000086">
    <property type="entry name" value="NUDIX_hydrolase_dom"/>
</dbReference>
<evidence type="ECO:0000313" key="9">
    <source>
        <dbReference type="Proteomes" id="UP000662857"/>
    </source>
</evidence>
<keyword evidence="6" id="KW-0464">Manganese</keyword>
<evidence type="ECO:0000259" key="7">
    <source>
        <dbReference type="PROSITE" id="PS51462"/>
    </source>
</evidence>
<dbReference type="Gene3D" id="3.90.79.10">
    <property type="entry name" value="Nucleoside Triphosphate Pyrophosphohydrolase"/>
    <property type="match status" value="2"/>
</dbReference>
<dbReference type="InterPro" id="IPR039121">
    <property type="entry name" value="NUDT19"/>
</dbReference>
<dbReference type="CDD" id="cd18870">
    <property type="entry name" value="NUDIX_AcylCoAdiphos_Nudt19"/>
    <property type="match status" value="1"/>
</dbReference>
<evidence type="ECO:0000313" key="8">
    <source>
        <dbReference type="EMBL" id="QSB15153.1"/>
    </source>
</evidence>
<dbReference type="PROSITE" id="PS51462">
    <property type="entry name" value="NUDIX"/>
    <property type="match status" value="1"/>
</dbReference>
<dbReference type="KEGG" id="nhy:JQS43_01905"/>
<gene>
    <name evidence="8" type="ORF">JQS43_01905</name>
</gene>
<keyword evidence="9" id="KW-1185">Reference proteome</keyword>
<comment type="cofactor">
    <cofactor evidence="1">
        <name>Mn(2+)</name>
        <dbReference type="ChEBI" id="CHEBI:29035"/>
    </cofactor>
</comment>
<dbReference type="AlphaFoldDB" id="A0A895YIG4"/>
<dbReference type="Pfam" id="PF00293">
    <property type="entry name" value="NUDIX"/>
    <property type="match status" value="1"/>
</dbReference>
<protein>
    <submittedName>
        <fullName evidence="8">NUDIX domain-containing protein</fullName>
    </submittedName>
</protein>
<dbReference type="EMBL" id="CP070499">
    <property type="protein sequence ID" value="QSB15153.1"/>
    <property type="molecule type" value="Genomic_DNA"/>
</dbReference>
<evidence type="ECO:0000256" key="2">
    <source>
        <dbReference type="ARBA" id="ARBA00001946"/>
    </source>
</evidence>
<reference evidence="8" key="1">
    <citation type="submission" date="2021-02" db="EMBL/GenBank/DDBJ databases">
        <title>Natrosporangium hydrolyticum gen. nov., sp. nov, a haloalkaliphilic actinobacterium from a soda solonchak soil.</title>
        <authorList>
            <person name="Sorokin D.Y."/>
            <person name="Khijniak T.V."/>
            <person name="Zakharycheva A.P."/>
            <person name="Boueva O.V."/>
            <person name="Ariskina E.V."/>
            <person name="Hahnke R.L."/>
            <person name="Bunk B."/>
            <person name="Sproer C."/>
            <person name="Schumann P."/>
            <person name="Evtushenko L.I."/>
            <person name="Kublanov I.V."/>
        </authorList>
    </citation>
    <scope>NUCLEOTIDE SEQUENCE</scope>
    <source>
        <strain evidence="8">DSM 106523</strain>
    </source>
</reference>
<keyword evidence="3" id="KW-0479">Metal-binding</keyword>
<dbReference type="InterPro" id="IPR015797">
    <property type="entry name" value="NUDIX_hydrolase-like_dom_sf"/>
</dbReference>
<evidence type="ECO:0000256" key="6">
    <source>
        <dbReference type="ARBA" id="ARBA00023211"/>
    </source>
</evidence>
<dbReference type="GO" id="GO:0046872">
    <property type="term" value="F:metal ion binding"/>
    <property type="evidence" value="ECO:0007669"/>
    <property type="project" value="UniProtKB-KW"/>
</dbReference>
<dbReference type="SUPFAM" id="SSF55811">
    <property type="entry name" value="Nudix"/>
    <property type="match status" value="1"/>
</dbReference>
<dbReference type="Proteomes" id="UP000662857">
    <property type="component" value="Chromosome"/>
</dbReference>
<sequence length="235" mass="24534">MSTDRTAGPATPPDLLTRLAAQAAQFTASGAAPAEPRLAATVLLLRPASPGLQVYMLRRTTSMAFASGMYAFPGGSVDPADADGPPLAGPWAGRLGRPEPEAAAVVRAAVREVAEETGVTVDPDELLPWTRWITPEFEPRRYDTYFFVTPLPAGVAPADVSGEADHTEWVRPADAVARADTGEILMLPPTAVTLGELAAYGSVEAVLAGAADRDAATAILPRVEHDADGSPRLVL</sequence>
<evidence type="ECO:0000256" key="1">
    <source>
        <dbReference type="ARBA" id="ARBA00001936"/>
    </source>
</evidence>
<comment type="cofactor">
    <cofactor evidence="2">
        <name>Mg(2+)</name>
        <dbReference type="ChEBI" id="CHEBI:18420"/>
    </cofactor>
</comment>
<dbReference type="PANTHER" id="PTHR12318">
    <property type="entry name" value="TESTOSTERONE-REGULATED PROTEIN RP2"/>
    <property type="match status" value="1"/>
</dbReference>
<evidence type="ECO:0000256" key="5">
    <source>
        <dbReference type="ARBA" id="ARBA00022842"/>
    </source>
</evidence>
<organism evidence="8 9">
    <name type="scientific">Natronosporangium hydrolyticum</name>
    <dbReference type="NCBI Taxonomy" id="2811111"/>
    <lineage>
        <taxon>Bacteria</taxon>
        <taxon>Bacillati</taxon>
        <taxon>Actinomycetota</taxon>
        <taxon>Actinomycetes</taxon>
        <taxon>Micromonosporales</taxon>
        <taxon>Micromonosporaceae</taxon>
        <taxon>Natronosporangium</taxon>
    </lineage>
</organism>
<name>A0A895YIG4_9ACTN</name>
<dbReference type="GO" id="GO:0016818">
    <property type="term" value="F:hydrolase activity, acting on acid anhydrides, in phosphorus-containing anhydrides"/>
    <property type="evidence" value="ECO:0007669"/>
    <property type="project" value="InterPro"/>
</dbReference>
<accession>A0A895YIG4</accession>